<keyword evidence="3 4" id="KW-0808">Transferase</keyword>
<dbReference type="Gene3D" id="3.40.50.2000">
    <property type="entry name" value="Glycogen Phosphorylase B"/>
    <property type="match status" value="1"/>
</dbReference>
<dbReference type="SUPFAM" id="SSF53756">
    <property type="entry name" value="UDP-Glycosyltransferase/glycogen phosphorylase"/>
    <property type="match status" value="1"/>
</dbReference>
<dbReference type="InterPro" id="IPR002213">
    <property type="entry name" value="UDP_glucos_trans"/>
</dbReference>
<dbReference type="EMBL" id="CABPRJ010000503">
    <property type="protein sequence ID" value="VVC30017.1"/>
    <property type="molecule type" value="Genomic_DNA"/>
</dbReference>
<accession>A0A5E4MHW5</accession>
<organism evidence="4 5">
    <name type="scientific">Cinara cedri</name>
    <dbReference type="NCBI Taxonomy" id="506608"/>
    <lineage>
        <taxon>Eukaryota</taxon>
        <taxon>Metazoa</taxon>
        <taxon>Ecdysozoa</taxon>
        <taxon>Arthropoda</taxon>
        <taxon>Hexapoda</taxon>
        <taxon>Insecta</taxon>
        <taxon>Pterygota</taxon>
        <taxon>Neoptera</taxon>
        <taxon>Paraneoptera</taxon>
        <taxon>Hemiptera</taxon>
        <taxon>Sternorrhyncha</taxon>
        <taxon>Aphidomorpha</taxon>
        <taxon>Aphidoidea</taxon>
        <taxon>Aphididae</taxon>
        <taxon>Lachninae</taxon>
        <taxon>Cinara</taxon>
    </lineage>
</organism>
<evidence type="ECO:0000256" key="3">
    <source>
        <dbReference type="ARBA" id="ARBA00022679"/>
    </source>
</evidence>
<protein>
    <submittedName>
        <fullName evidence="4">UDP-glucuronosyl/UDP-glucosyltransferase</fullName>
    </submittedName>
</protein>
<dbReference type="GO" id="GO:0008194">
    <property type="term" value="F:UDP-glycosyltransferase activity"/>
    <property type="evidence" value="ECO:0007669"/>
    <property type="project" value="InterPro"/>
</dbReference>
<dbReference type="OrthoDB" id="6620842at2759"/>
<evidence type="ECO:0000256" key="1">
    <source>
        <dbReference type="ARBA" id="ARBA00009995"/>
    </source>
</evidence>
<dbReference type="AlphaFoldDB" id="A0A5E4MHW5"/>
<dbReference type="InterPro" id="IPR050271">
    <property type="entry name" value="UDP-glycosyltransferase"/>
</dbReference>
<keyword evidence="2" id="KW-0328">Glycosyltransferase</keyword>
<gene>
    <name evidence="4" type="ORF">CINCED_3A019617</name>
</gene>
<evidence type="ECO:0000313" key="5">
    <source>
        <dbReference type="Proteomes" id="UP000325440"/>
    </source>
</evidence>
<sequence length="99" mass="10764">MSAGHRNSKAFITHDGLMGVMEAVHFGVSMIGIPVFGDQQSNIANCVEKGIAIELDHRQVTVQKLIKSIQAIIIDSSNYKPGENVHGDDIVVSMPYVML</sequence>
<evidence type="ECO:0000256" key="2">
    <source>
        <dbReference type="ARBA" id="ARBA00022676"/>
    </source>
</evidence>
<reference evidence="4 5" key="1">
    <citation type="submission" date="2019-08" db="EMBL/GenBank/DDBJ databases">
        <authorList>
            <person name="Alioto T."/>
            <person name="Alioto T."/>
            <person name="Gomez Garrido J."/>
        </authorList>
    </citation>
    <scope>NUCLEOTIDE SEQUENCE [LARGE SCALE GENOMIC DNA]</scope>
</reference>
<dbReference type="Proteomes" id="UP000325440">
    <property type="component" value="Unassembled WGS sequence"/>
</dbReference>
<comment type="similarity">
    <text evidence="1">Belongs to the UDP-glycosyltransferase family.</text>
</comment>
<dbReference type="PANTHER" id="PTHR48043">
    <property type="entry name" value="EG:EG0003.4 PROTEIN-RELATED"/>
    <property type="match status" value="1"/>
</dbReference>
<proteinExistence type="inferred from homology"/>
<evidence type="ECO:0000313" key="4">
    <source>
        <dbReference type="EMBL" id="VVC30017.1"/>
    </source>
</evidence>
<keyword evidence="5" id="KW-1185">Reference proteome</keyword>
<name>A0A5E4MHW5_9HEMI</name>
<dbReference type="PANTHER" id="PTHR48043:SF159">
    <property type="entry name" value="EG:EG0003.4 PROTEIN-RELATED"/>
    <property type="match status" value="1"/>
</dbReference>
<dbReference type="Pfam" id="PF00201">
    <property type="entry name" value="UDPGT"/>
    <property type="match status" value="1"/>
</dbReference>